<feature type="domain" description="NAD(P)-binding" evidence="1">
    <location>
        <begin position="7"/>
        <end position="140"/>
    </location>
</feature>
<evidence type="ECO:0000313" key="3">
    <source>
        <dbReference type="Proteomes" id="UP000517916"/>
    </source>
</evidence>
<sequence>MRILVVGASGLLGHHVRAQLLQRGHEVTAVARTARDGIDRAVDVSSAGAERLRDLLAGHDGLVFAGGMDDRVGHKRPVAPALHAGNVVPAVALLRAAGEVGCTRAVVLGSYYTYFARTRPDWQLAAKHPYVRSRIEQARLGRAAAGPDLPVAVLEVPYVFGSAPGRVPMWSVPLFKWARSRSPLYAPPGGSPATSAAAVGAAAAEALERASGEDLPVVQENLTWHDMFGRIAEAVGRPRVVRRAPAGVVRALLRLGGAVNRLAGNEPGLAMKHLDGLLLDELFIEPTSPRSVDEAIAQTARGQTWASRA</sequence>
<reference evidence="2 3" key="1">
    <citation type="submission" date="2020-08" db="EMBL/GenBank/DDBJ databases">
        <title>Genomic Encyclopedia of Archaeal and Bacterial Type Strains, Phase II (KMG-II): from individual species to whole genera.</title>
        <authorList>
            <person name="Goeker M."/>
        </authorList>
    </citation>
    <scope>NUCLEOTIDE SEQUENCE [LARGE SCALE GENOMIC DNA]</scope>
    <source>
        <strain evidence="2 3">DSM 43850</strain>
    </source>
</reference>
<accession>A0ABR6BNR2</accession>
<dbReference type="Pfam" id="PF13460">
    <property type="entry name" value="NAD_binding_10"/>
    <property type="match status" value="1"/>
</dbReference>
<dbReference type="SUPFAM" id="SSF51735">
    <property type="entry name" value="NAD(P)-binding Rossmann-fold domains"/>
    <property type="match status" value="1"/>
</dbReference>
<dbReference type="RefSeq" id="WP_025356388.1">
    <property type="nucleotide sequence ID" value="NZ_BAAABQ010000073.1"/>
</dbReference>
<protein>
    <submittedName>
        <fullName evidence="2">Nucleoside-diphosphate-sugar epimerase</fullName>
    </submittedName>
</protein>
<dbReference type="InterPro" id="IPR036291">
    <property type="entry name" value="NAD(P)-bd_dom_sf"/>
</dbReference>
<gene>
    <name evidence="2" type="ORF">BC739_005759</name>
</gene>
<organism evidence="2 3">
    <name type="scientific">Kutzneria viridogrisea</name>
    <dbReference type="NCBI Taxonomy" id="47990"/>
    <lineage>
        <taxon>Bacteria</taxon>
        <taxon>Bacillati</taxon>
        <taxon>Actinomycetota</taxon>
        <taxon>Actinomycetes</taxon>
        <taxon>Pseudonocardiales</taxon>
        <taxon>Pseudonocardiaceae</taxon>
        <taxon>Kutzneria</taxon>
    </lineage>
</organism>
<evidence type="ECO:0000313" key="2">
    <source>
        <dbReference type="EMBL" id="MBA8928542.1"/>
    </source>
</evidence>
<dbReference type="PANTHER" id="PTHR48079:SF6">
    <property type="entry name" value="NAD(P)-BINDING DOMAIN-CONTAINING PROTEIN-RELATED"/>
    <property type="match status" value="1"/>
</dbReference>
<dbReference type="Gene3D" id="3.40.50.720">
    <property type="entry name" value="NAD(P)-binding Rossmann-like Domain"/>
    <property type="match status" value="1"/>
</dbReference>
<dbReference type="InterPro" id="IPR051783">
    <property type="entry name" value="NAD(P)-dependent_oxidoreduct"/>
</dbReference>
<dbReference type="InterPro" id="IPR016040">
    <property type="entry name" value="NAD(P)-bd_dom"/>
</dbReference>
<comment type="caution">
    <text evidence="2">The sequence shown here is derived from an EMBL/GenBank/DDBJ whole genome shotgun (WGS) entry which is preliminary data.</text>
</comment>
<name>A0ABR6BNR2_9PSEU</name>
<evidence type="ECO:0000259" key="1">
    <source>
        <dbReference type="Pfam" id="PF13460"/>
    </source>
</evidence>
<dbReference type="EMBL" id="JACJID010000004">
    <property type="protein sequence ID" value="MBA8928542.1"/>
    <property type="molecule type" value="Genomic_DNA"/>
</dbReference>
<proteinExistence type="predicted"/>
<dbReference type="Proteomes" id="UP000517916">
    <property type="component" value="Unassembled WGS sequence"/>
</dbReference>
<keyword evidence="3" id="KW-1185">Reference proteome</keyword>
<dbReference type="PANTHER" id="PTHR48079">
    <property type="entry name" value="PROTEIN YEEZ"/>
    <property type="match status" value="1"/>
</dbReference>